<keyword evidence="3" id="KW-1185">Reference proteome</keyword>
<dbReference type="EMBL" id="VITK01000006">
    <property type="protein sequence ID" value="TWA97511.1"/>
    <property type="molecule type" value="Genomic_DNA"/>
</dbReference>
<sequence length="208" mass="23939">MREAIEHRFARRFATEFDVRSVQSIWMKWYLNAFIPPVLMADILLGQSISVDLPDLSFIMADDGRVAAVKIASTRDSTGEEPFHRLRPLIFDHFAPLIEMWCDRTDVTARVFWSNVGNTFEAMLRRIEAVSGASERLSEAQRLLSVVVTPWGVANPLFDAVYYALEEGALERRRRVCCLQYLLPDRRFCKACPIEEARTVHRQEGTRS</sequence>
<comment type="caution">
    <text evidence="2">The sequence shown here is derived from an EMBL/GenBank/DDBJ whole genome shotgun (WGS) entry which is preliminary data.</text>
</comment>
<dbReference type="NCBIfam" id="TIGR03951">
    <property type="entry name" value="Fe_III_red_FhuF"/>
    <property type="match status" value="1"/>
</dbReference>
<proteinExistence type="predicted"/>
<dbReference type="PRINTS" id="PR01714">
    <property type="entry name" value="2FE2SRDCTASE"/>
</dbReference>
<evidence type="ECO:0000313" key="2">
    <source>
        <dbReference type="EMBL" id="TWA97511.1"/>
    </source>
</evidence>
<dbReference type="InterPro" id="IPR022770">
    <property type="entry name" value="IucA/IucC-like_C"/>
</dbReference>
<reference evidence="2 3" key="1">
    <citation type="submission" date="2019-06" db="EMBL/GenBank/DDBJ databases">
        <title>Genomic Encyclopedia of Type Strains, Phase IV (KMG-V): Genome sequencing to study the core and pangenomes of soil and plant-associated prokaryotes.</title>
        <authorList>
            <person name="Whitman W."/>
        </authorList>
    </citation>
    <scope>NUCLEOTIDE SEQUENCE [LARGE SCALE GENOMIC DNA]</scope>
    <source>
        <strain evidence="2 3">BR 510</strain>
    </source>
</reference>
<gene>
    <name evidence="2" type="ORF">FBZ96_106567</name>
</gene>
<dbReference type="GO" id="GO:0003824">
    <property type="term" value="F:catalytic activity"/>
    <property type="evidence" value="ECO:0007669"/>
    <property type="project" value="UniProtKB-ARBA"/>
</dbReference>
<dbReference type="InterPro" id="IPR008090">
    <property type="entry name" value="Fe_iron_reduct"/>
</dbReference>
<protein>
    <submittedName>
        <fullName evidence="2">Ferric iron reductase protein FhuF</fullName>
    </submittedName>
</protein>
<name>A0A560DK73_9BRAD</name>
<organism evidence="2 3">
    <name type="scientific">Bradyrhizobium stylosanthis</name>
    <dbReference type="NCBI Taxonomy" id="1803665"/>
    <lineage>
        <taxon>Bacteria</taxon>
        <taxon>Pseudomonadati</taxon>
        <taxon>Pseudomonadota</taxon>
        <taxon>Alphaproteobacteria</taxon>
        <taxon>Hyphomicrobiales</taxon>
        <taxon>Nitrobacteraceae</taxon>
        <taxon>Bradyrhizobium</taxon>
    </lineage>
</organism>
<dbReference type="Proteomes" id="UP000319949">
    <property type="component" value="Unassembled WGS sequence"/>
</dbReference>
<dbReference type="STRING" id="1803665.GCA_001641335_00701"/>
<evidence type="ECO:0000259" key="1">
    <source>
        <dbReference type="Pfam" id="PF06276"/>
    </source>
</evidence>
<dbReference type="Pfam" id="PF06276">
    <property type="entry name" value="FhuF"/>
    <property type="match status" value="1"/>
</dbReference>
<feature type="domain" description="Aerobactin siderophore biosynthesis IucA/IucC-like C-terminal" evidence="1">
    <location>
        <begin position="24"/>
        <end position="157"/>
    </location>
</feature>
<accession>A0A560DK73</accession>
<evidence type="ECO:0000313" key="3">
    <source>
        <dbReference type="Proteomes" id="UP000319949"/>
    </source>
</evidence>
<dbReference type="AlphaFoldDB" id="A0A560DK73"/>